<protein>
    <recommendedName>
        <fullName evidence="4">Probable endolytic peptidoglycan transglycosylase RlpA</fullName>
        <ecNumber evidence="4">4.2.2.-</ecNumber>
    </recommendedName>
</protein>
<dbReference type="Pfam" id="PF03330">
    <property type="entry name" value="DPBB_1"/>
    <property type="match status" value="1"/>
</dbReference>
<keyword evidence="2 4" id="KW-0456">Lyase</keyword>
<dbReference type="EC" id="4.2.2.-" evidence="4"/>
<feature type="domain" description="SPOR" evidence="6">
    <location>
        <begin position="205"/>
        <end position="285"/>
    </location>
</feature>
<dbReference type="CDD" id="cd22268">
    <property type="entry name" value="DPBB_RlpA-like"/>
    <property type="match status" value="1"/>
</dbReference>
<dbReference type="InterPro" id="IPR009009">
    <property type="entry name" value="RlpA-like_DPBB"/>
</dbReference>
<dbReference type="InterPro" id="IPR034718">
    <property type="entry name" value="RlpA"/>
</dbReference>
<dbReference type="Gene3D" id="3.30.70.1070">
    <property type="entry name" value="Sporulation related repeat"/>
    <property type="match status" value="1"/>
</dbReference>
<dbReference type="PANTHER" id="PTHR34183:SF1">
    <property type="entry name" value="ENDOLYTIC PEPTIDOGLYCAN TRANSGLYCOSYLASE RLPA"/>
    <property type="match status" value="1"/>
</dbReference>
<keyword evidence="1 4" id="KW-0732">Signal</keyword>
<dbReference type="InterPro" id="IPR036680">
    <property type="entry name" value="SPOR-like_sf"/>
</dbReference>
<dbReference type="NCBIfam" id="TIGR00413">
    <property type="entry name" value="rlpA"/>
    <property type="match status" value="1"/>
</dbReference>
<reference evidence="7 8" key="1">
    <citation type="submission" date="2024-08" db="EMBL/GenBank/DDBJ databases">
        <authorList>
            <person name="Wei W."/>
        </authorList>
    </citation>
    <scope>NUCLEOTIDE SEQUENCE [LARGE SCALE GENOMIC DNA]</scope>
    <source>
        <strain evidence="7 8">XU2</strain>
    </source>
</reference>
<evidence type="ECO:0000256" key="3">
    <source>
        <dbReference type="ARBA" id="ARBA00023316"/>
    </source>
</evidence>
<gene>
    <name evidence="4" type="primary">rlpA</name>
    <name evidence="7" type="ORF">ACD591_13975</name>
</gene>
<comment type="function">
    <text evidence="4">Lytic transglycosylase with a strong preference for naked glycan strands that lack stem peptides.</text>
</comment>
<dbReference type="RefSeq" id="WP_188686967.1">
    <property type="nucleotide sequence ID" value="NZ_BMMG01000007.1"/>
</dbReference>
<dbReference type="EMBL" id="JBGOGF010000007">
    <property type="protein sequence ID" value="MFA1772405.1"/>
    <property type="molecule type" value="Genomic_DNA"/>
</dbReference>
<dbReference type="InterPro" id="IPR007730">
    <property type="entry name" value="SPOR-like_dom"/>
</dbReference>
<evidence type="ECO:0000256" key="1">
    <source>
        <dbReference type="ARBA" id="ARBA00022729"/>
    </source>
</evidence>
<dbReference type="PANTHER" id="PTHR34183">
    <property type="entry name" value="ENDOLYTIC PEPTIDOGLYCAN TRANSGLYCOSYLASE RLPA"/>
    <property type="match status" value="1"/>
</dbReference>
<dbReference type="SUPFAM" id="SSF110997">
    <property type="entry name" value="Sporulation related repeat"/>
    <property type="match status" value="1"/>
</dbReference>
<sequence length="297" mass="31635" precursor="true">MGIQKIYYALTVLFISFLPFAPSASGQDVGDKQKGLASWYGAKYHGRPTTSGEIYNRHKLTAAHNELPLGSKVKVTNKATGESVVVRINDRGPFSGARIIDLSEAAAKKIHYRKQGIANVTVEVVSLPESFLASRAKVEELKPKEKPVVTEALALTVPAKIPETKAAATEALAITSPAVAPVGPVVSTPAAVPATPIVAPLVPVLGNTKVFVIQAGAYGNLENAEAQVEKLRKLYQKMPIALVEETVNGQKVHRILAGRFVTKATADQARQDLNKKGFQGLVKQAPEPVSFASSKAL</sequence>
<keyword evidence="8" id="KW-1185">Reference proteome</keyword>
<dbReference type="SUPFAM" id="SSF50685">
    <property type="entry name" value="Barwin-like endoglucanases"/>
    <property type="match status" value="1"/>
</dbReference>
<evidence type="ECO:0000256" key="2">
    <source>
        <dbReference type="ARBA" id="ARBA00023239"/>
    </source>
</evidence>
<evidence type="ECO:0000313" key="7">
    <source>
        <dbReference type="EMBL" id="MFA1772405.1"/>
    </source>
</evidence>
<keyword evidence="3 4" id="KW-0961">Cell wall biogenesis/degradation</keyword>
<evidence type="ECO:0000313" key="8">
    <source>
        <dbReference type="Proteomes" id="UP001570846"/>
    </source>
</evidence>
<evidence type="ECO:0000256" key="5">
    <source>
        <dbReference type="RuleBase" id="RU003495"/>
    </source>
</evidence>
<comment type="caution">
    <text evidence="7">The sequence shown here is derived from an EMBL/GenBank/DDBJ whole genome shotgun (WGS) entry which is preliminary data.</text>
</comment>
<comment type="similarity">
    <text evidence="4 5">Belongs to the RlpA family.</text>
</comment>
<name>A0ABV4RJ73_9BACT</name>
<dbReference type="Gene3D" id="2.40.40.10">
    <property type="entry name" value="RlpA-like domain"/>
    <property type="match status" value="1"/>
</dbReference>
<evidence type="ECO:0000259" key="6">
    <source>
        <dbReference type="PROSITE" id="PS51724"/>
    </source>
</evidence>
<dbReference type="InterPro" id="IPR012997">
    <property type="entry name" value="RplA"/>
</dbReference>
<feature type="signal peptide" evidence="4">
    <location>
        <begin position="1"/>
        <end position="24"/>
    </location>
</feature>
<accession>A0ABV4RJ73</accession>
<dbReference type="PROSITE" id="PS51724">
    <property type="entry name" value="SPOR"/>
    <property type="match status" value="1"/>
</dbReference>
<proteinExistence type="inferred from homology"/>
<dbReference type="HAMAP" id="MF_02071">
    <property type="entry name" value="RlpA"/>
    <property type="match status" value="1"/>
</dbReference>
<dbReference type="Pfam" id="PF05036">
    <property type="entry name" value="SPOR"/>
    <property type="match status" value="1"/>
</dbReference>
<feature type="chain" id="PRO_5044903125" description="Probable endolytic peptidoglycan transglycosylase RlpA" evidence="4">
    <location>
        <begin position="25"/>
        <end position="297"/>
    </location>
</feature>
<dbReference type="InterPro" id="IPR036908">
    <property type="entry name" value="RlpA-like_sf"/>
</dbReference>
<organism evidence="7 8">
    <name type="scientific">Rufibacter glacialis</name>
    <dbReference type="NCBI Taxonomy" id="1259555"/>
    <lineage>
        <taxon>Bacteria</taxon>
        <taxon>Pseudomonadati</taxon>
        <taxon>Bacteroidota</taxon>
        <taxon>Cytophagia</taxon>
        <taxon>Cytophagales</taxon>
        <taxon>Hymenobacteraceae</taxon>
        <taxon>Rufibacter</taxon>
    </lineage>
</organism>
<dbReference type="Proteomes" id="UP001570846">
    <property type="component" value="Unassembled WGS sequence"/>
</dbReference>
<evidence type="ECO:0000256" key="4">
    <source>
        <dbReference type="HAMAP-Rule" id="MF_02071"/>
    </source>
</evidence>